<organism evidence="2 3">
    <name type="scientific">Aspergillus brasiliensis (strain CBS 101740 / IMI 381727 / IBT 21946)</name>
    <dbReference type="NCBI Taxonomy" id="767769"/>
    <lineage>
        <taxon>Eukaryota</taxon>
        <taxon>Fungi</taxon>
        <taxon>Dikarya</taxon>
        <taxon>Ascomycota</taxon>
        <taxon>Pezizomycotina</taxon>
        <taxon>Eurotiomycetes</taxon>
        <taxon>Eurotiomycetidae</taxon>
        <taxon>Eurotiales</taxon>
        <taxon>Aspergillaceae</taxon>
        <taxon>Aspergillus</taxon>
        <taxon>Aspergillus subgen. Circumdati</taxon>
    </lineage>
</organism>
<keyword evidence="3" id="KW-1185">Reference proteome</keyword>
<gene>
    <name evidence="2" type="ORF">ASPBRDRAFT_231719</name>
</gene>
<dbReference type="VEuPathDB" id="FungiDB:ASPBRDRAFT_231719"/>
<evidence type="ECO:0000313" key="3">
    <source>
        <dbReference type="Proteomes" id="UP000184499"/>
    </source>
</evidence>
<protein>
    <submittedName>
        <fullName evidence="2">Uncharacterized protein</fullName>
    </submittedName>
</protein>
<feature type="region of interest" description="Disordered" evidence="1">
    <location>
        <begin position="1"/>
        <end position="74"/>
    </location>
</feature>
<dbReference type="GeneID" id="93574494"/>
<proteinExistence type="predicted"/>
<feature type="compositionally biased region" description="Polar residues" evidence="1">
    <location>
        <begin position="37"/>
        <end position="69"/>
    </location>
</feature>
<dbReference type="EMBL" id="KV878679">
    <property type="protein sequence ID" value="OJJ77231.1"/>
    <property type="molecule type" value="Genomic_DNA"/>
</dbReference>
<evidence type="ECO:0000256" key="1">
    <source>
        <dbReference type="SAM" id="MobiDB-lite"/>
    </source>
</evidence>
<name>A0A1L9V010_ASPBC</name>
<sequence>MMHLPPPCEPQVEDQPGKLFPDCSERPVAGSWIPNKLGSSSNCQTGNPVQTEPPSRHPSATSAARSTPYFSIRAPGPVPRPRMWVAAKCGPPRTSVVCAFFHPQILRGSKWYVPLNSAQGRGRGQARVCVVRSPGPRSWIFSPSF</sequence>
<evidence type="ECO:0000313" key="2">
    <source>
        <dbReference type="EMBL" id="OJJ77231.1"/>
    </source>
</evidence>
<accession>A0A1L9V010</accession>
<dbReference type="RefSeq" id="XP_067484478.1">
    <property type="nucleotide sequence ID" value="XM_067622006.1"/>
</dbReference>
<reference evidence="3" key="1">
    <citation type="journal article" date="2017" name="Genome Biol.">
        <title>Comparative genomics reveals high biological diversity and specific adaptations in the industrially and medically important fungal genus Aspergillus.</title>
        <authorList>
            <person name="de Vries R.P."/>
            <person name="Riley R."/>
            <person name="Wiebenga A."/>
            <person name="Aguilar-Osorio G."/>
            <person name="Amillis S."/>
            <person name="Uchima C.A."/>
            <person name="Anderluh G."/>
            <person name="Asadollahi M."/>
            <person name="Askin M."/>
            <person name="Barry K."/>
            <person name="Battaglia E."/>
            <person name="Bayram O."/>
            <person name="Benocci T."/>
            <person name="Braus-Stromeyer S.A."/>
            <person name="Caldana C."/>
            <person name="Canovas D."/>
            <person name="Cerqueira G.C."/>
            <person name="Chen F."/>
            <person name="Chen W."/>
            <person name="Choi C."/>
            <person name="Clum A."/>
            <person name="Dos Santos R.A."/>
            <person name="Damasio A.R."/>
            <person name="Diallinas G."/>
            <person name="Emri T."/>
            <person name="Fekete E."/>
            <person name="Flipphi M."/>
            <person name="Freyberg S."/>
            <person name="Gallo A."/>
            <person name="Gournas C."/>
            <person name="Habgood R."/>
            <person name="Hainaut M."/>
            <person name="Harispe M.L."/>
            <person name="Henrissat B."/>
            <person name="Hilden K.S."/>
            <person name="Hope R."/>
            <person name="Hossain A."/>
            <person name="Karabika E."/>
            <person name="Karaffa L."/>
            <person name="Karanyi Z."/>
            <person name="Krasevec N."/>
            <person name="Kuo A."/>
            <person name="Kusch H."/>
            <person name="LaButti K."/>
            <person name="Lagendijk E.L."/>
            <person name="Lapidus A."/>
            <person name="Levasseur A."/>
            <person name="Lindquist E."/>
            <person name="Lipzen A."/>
            <person name="Logrieco A.F."/>
            <person name="MacCabe A."/>
            <person name="Maekelae M.R."/>
            <person name="Malavazi I."/>
            <person name="Melin P."/>
            <person name="Meyer V."/>
            <person name="Mielnichuk N."/>
            <person name="Miskei M."/>
            <person name="Molnar A.P."/>
            <person name="Mule G."/>
            <person name="Ngan C.Y."/>
            <person name="Orejas M."/>
            <person name="Orosz E."/>
            <person name="Ouedraogo J.P."/>
            <person name="Overkamp K.M."/>
            <person name="Park H.-S."/>
            <person name="Perrone G."/>
            <person name="Piumi F."/>
            <person name="Punt P.J."/>
            <person name="Ram A.F."/>
            <person name="Ramon A."/>
            <person name="Rauscher S."/>
            <person name="Record E."/>
            <person name="Riano-Pachon D.M."/>
            <person name="Robert V."/>
            <person name="Roehrig J."/>
            <person name="Ruller R."/>
            <person name="Salamov A."/>
            <person name="Salih N.S."/>
            <person name="Samson R.A."/>
            <person name="Sandor E."/>
            <person name="Sanguinetti M."/>
            <person name="Schuetze T."/>
            <person name="Sepcic K."/>
            <person name="Shelest E."/>
            <person name="Sherlock G."/>
            <person name="Sophianopoulou V."/>
            <person name="Squina F.M."/>
            <person name="Sun H."/>
            <person name="Susca A."/>
            <person name="Todd R.B."/>
            <person name="Tsang A."/>
            <person name="Unkles S.E."/>
            <person name="van de Wiele N."/>
            <person name="van Rossen-Uffink D."/>
            <person name="Oliveira J.V."/>
            <person name="Vesth T.C."/>
            <person name="Visser J."/>
            <person name="Yu J.-H."/>
            <person name="Zhou M."/>
            <person name="Andersen M.R."/>
            <person name="Archer D.B."/>
            <person name="Baker S.E."/>
            <person name="Benoit I."/>
            <person name="Brakhage A.A."/>
            <person name="Braus G.H."/>
            <person name="Fischer R."/>
            <person name="Frisvad J.C."/>
            <person name="Goldman G.H."/>
            <person name="Houbraken J."/>
            <person name="Oakley B."/>
            <person name="Pocsi I."/>
            <person name="Scazzocchio C."/>
            <person name="Seiboth B."/>
            <person name="vanKuyk P.A."/>
            <person name="Wortman J."/>
            <person name="Dyer P.S."/>
            <person name="Grigoriev I.V."/>
        </authorList>
    </citation>
    <scope>NUCLEOTIDE SEQUENCE [LARGE SCALE GENOMIC DNA]</scope>
    <source>
        <strain evidence="3">CBS 101740 / IMI 381727 / IBT 21946</strain>
    </source>
</reference>
<dbReference type="Proteomes" id="UP000184499">
    <property type="component" value="Unassembled WGS sequence"/>
</dbReference>
<dbReference type="AlphaFoldDB" id="A0A1L9V010"/>
<dbReference type="OrthoDB" id="10579589at2759"/>